<dbReference type="AlphaFoldDB" id="A0AAW1RDB6"/>
<protein>
    <recommendedName>
        <fullName evidence="2">Dynein heavy chain linker domain-containing protein</fullName>
    </recommendedName>
</protein>
<dbReference type="Proteomes" id="UP001438707">
    <property type="component" value="Unassembled WGS sequence"/>
</dbReference>
<evidence type="ECO:0000256" key="1">
    <source>
        <dbReference type="SAM" id="MobiDB-lite"/>
    </source>
</evidence>
<evidence type="ECO:0000259" key="2">
    <source>
        <dbReference type="Pfam" id="PF08393"/>
    </source>
</evidence>
<organism evidence="3 4">
    <name type="scientific">Apatococcus lobatus</name>
    <dbReference type="NCBI Taxonomy" id="904363"/>
    <lineage>
        <taxon>Eukaryota</taxon>
        <taxon>Viridiplantae</taxon>
        <taxon>Chlorophyta</taxon>
        <taxon>core chlorophytes</taxon>
        <taxon>Trebouxiophyceae</taxon>
        <taxon>Chlorellales</taxon>
        <taxon>Chlorellaceae</taxon>
        <taxon>Apatococcus</taxon>
    </lineage>
</organism>
<dbReference type="Gene3D" id="1.10.287.2620">
    <property type="match status" value="1"/>
</dbReference>
<dbReference type="InterPro" id="IPR026983">
    <property type="entry name" value="DHC"/>
</dbReference>
<accession>A0AAW1RDB6</accession>
<proteinExistence type="predicted"/>
<feature type="compositionally biased region" description="Polar residues" evidence="1">
    <location>
        <begin position="1"/>
        <end position="11"/>
    </location>
</feature>
<evidence type="ECO:0000313" key="3">
    <source>
        <dbReference type="EMBL" id="KAK9831751.1"/>
    </source>
</evidence>
<keyword evidence="4" id="KW-1185">Reference proteome</keyword>
<dbReference type="InterPro" id="IPR013602">
    <property type="entry name" value="Dynein_heavy_linker"/>
</dbReference>
<feature type="domain" description="Dynein heavy chain linker" evidence="2">
    <location>
        <begin position="724"/>
        <end position="958"/>
    </location>
</feature>
<feature type="region of interest" description="Disordered" evidence="1">
    <location>
        <begin position="1"/>
        <end position="25"/>
    </location>
</feature>
<sequence length="1030" mass="113029">MVQLDLSTSDWGSDDQHDGATGQRQTNLTVANQLFQQRFKKQRPGLTKNIQATLRWRRIHDKARQKHLRKRASLVALNTVPEKSAGLPELAEDVQQPAVHDHQPPGRFPAFKESWAVSAKKLLPQPGTRHTPQAEEFQKIVEANLAEVRQDYMKSAQPIAGATASSLGHNHADTFLLKSPRPVKLVQPALEDKIAATFATSSELSGKEPGMTFLKARAEMAMSLQALCPQVQELHAIWLTLGLSEKVIMGLRDSDFRRQLPLDLDNFQNWQADECERAKQLLWGTWAPRTLELFRKNPPKPANGDLGAFWRCMCTLQSRHLRGLLERSIDALLEFYQQHADPPAFSPSQDGVRWAQLPVFTVDLVFREGEGRLGFRPRLEDVEAAALGGLDLAVNSATGIPKAGSTDGAMLQAQAARGGGSTIPVPTVGDPLVQSARAAIQAIFDANRAAPSALIALLESQMARLNADEAGDVGLKLLSDKPAKLDDYGKHVDRYFEVASSLRNACWNTMRLGLYQVACKTTLEQVEGQAEALAFQLLDQLGDVIRAGYTGIAESFQAMATELGKAVSKTDQVLSLKRYIGKCPIEVDRIMEQLAATRKQQAFLHRYRRGLHEEAWDAAQRALSWPAKMSVLIRESNARLATKYKECEENLKQRRKDFTDSLSTVQADIEKLAARTELHKRDEVSTGATALSTKVQQANATATGINTEERLLGWAATKFLQLATFSARLAPLVELWALAVGFFDTQLAWLNAPLPSLNSIVIGQEVASCLDHLTELEKAFVPTGPSPSECAQRVSLEVRAKTDQWMSLRKLLAALADPSLQERHWVAIAEAVGFEVRPDESTTLRRLIEYGIQDNIPAIIKISEQAQAGAAAAAGLEEMQEYWSGRSFNGLIDGDGYEGLPSAFDGTLAAMSSQAEDHLARIEQLKENAGTPRIMAGFSSLQSNLQALQTVLDQLMHVNVARAEVARDVVPKGNEVSASQAWEKAQSQLNAMETMLKVAQDGEVLGLLQQCVFRIQGGIGGIGGTQAVND</sequence>
<dbReference type="GO" id="GO:0007018">
    <property type="term" value="P:microtubule-based movement"/>
    <property type="evidence" value="ECO:0007669"/>
    <property type="project" value="InterPro"/>
</dbReference>
<name>A0AAW1RDB6_9CHLO</name>
<dbReference type="GO" id="GO:0051959">
    <property type="term" value="F:dynein light intermediate chain binding"/>
    <property type="evidence" value="ECO:0007669"/>
    <property type="project" value="InterPro"/>
</dbReference>
<dbReference type="EMBL" id="JALJOS010000013">
    <property type="protein sequence ID" value="KAK9831751.1"/>
    <property type="molecule type" value="Genomic_DNA"/>
</dbReference>
<dbReference type="PANTHER" id="PTHR45703:SF1">
    <property type="entry name" value="DYNEINS HEAVY CHAIN"/>
    <property type="match status" value="1"/>
</dbReference>
<dbReference type="GO" id="GO:0045505">
    <property type="term" value="F:dynein intermediate chain binding"/>
    <property type="evidence" value="ECO:0007669"/>
    <property type="project" value="InterPro"/>
</dbReference>
<evidence type="ECO:0000313" key="4">
    <source>
        <dbReference type="Proteomes" id="UP001438707"/>
    </source>
</evidence>
<dbReference type="GO" id="GO:0030286">
    <property type="term" value="C:dynein complex"/>
    <property type="evidence" value="ECO:0007669"/>
    <property type="project" value="InterPro"/>
</dbReference>
<gene>
    <name evidence="3" type="ORF">WJX74_007936</name>
</gene>
<dbReference type="PANTHER" id="PTHR45703">
    <property type="entry name" value="DYNEIN HEAVY CHAIN"/>
    <property type="match status" value="1"/>
</dbReference>
<comment type="caution">
    <text evidence="3">The sequence shown here is derived from an EMBL/GenBank/DDBJ whole genome shotgun (WGS) entry which is preliminary data.</text>
</comment>
<dbReference type="Pfam" id="PF08393">
    <property type="entry name" value="DHC_N2"/>
    <property type="match status" value="1"/>
</dbReference>
<reference evidence="3 4" key="1">
    <citation type="journal article" date="2024" name="Nat. Commun.">
        <title>Phylogenomics reveals the evolutionary origins of lichenization in chlorophyte algae.</title>
        <authorList>
            <person name="Puginier C."/>
            <person name="Libourel C."/>
            <person name="Otte J."/>
            <person name="Skaloud P."/>
            <person name="Haon M."/>
            <person name="Grisel S."/>
            <person name="Petersen M."/>
            <person name="Berrin J.G."/>
            <person name="Delaux P.M."/>
            <person name="Dal Grande F."/>
            <person name="Keller J."/>
        </authorList>
    </citation>
    <scope>NUCLEOTIDE SEQUENCE [LARGE SCALE GENOMIC DNA]</scope>
    <source>
        <strain evidence="3 4">SAG 2145</strain>
    </source>
</reference>